<organism evidence="3 4">
    <name type="scientific">Ceratodon purpureus</name>
    <name type="common">Fire moss</name>
    <name type="synonym">Dicranum purpureum</name>
    <dbReference type="NCBI Taxonomy" id="3225"/>
    <lineage>
        <taxon>Eukaryota</taxon>
        <taxon>Viridiplantae</taxon>
        <taxon>Streptophyta</taxon>
        <taxon>Embryophyta</taxon>
        <taxon>Bryophyta</taxon>
        <taxon>Bryophytina</taxon>
        <taxon>Bryopsida</taxon>
        <taxon>Dicranidae</taxon>
        <taxon>Pseudoditrichales</taxon>
        <taxon>Ditrichaceae</taxon>
        <taxon>Ceratodon</taxon>
    </lineage>
</organism>
<evidence type="ECO:0000313" key="3">
    <source>
        <dbReference type="EMBL" id="KAG0557913.1"/>
    </source>
</evidence>
<dbReference type="PANTHER" id="PTHR33184">
    <property type="entry name" value="PROTEIN TAPETUM DETERMINANT 1-LIKE-RELATED"/>
    <property type="match status" value="1"/>
</dbReference>
<name>A0A8T0GFY1_CERPU</name>
<accession>A0A8T0GFY1</accession>
<keyword evidence="4" id="KW-1185">Reference proteome</keyword>
<gene>
    <name evidence="3" type="ORF">KC19_11G166000</name>
</gene>
<dbReference type="GO" id="GO:0001709">
    <property type="term" value="P:cell fate determination"/>
    <property type="evidence" value="ECO:0007669"/>
    <property type="project" value="TreeGrafter"/>
</dbReference>
<evidence type="ECO:0000256" key="2">
    <source>
        <dbReference type="SAM" id="SignalP"/>
    </source>
</evidence>
<reference evidence="3 4" key="1">
    <citation type="submission" date="2020-06" db="EMBL/GenBank/DDBJ databases">
        <title>WGS assembly of Ceratodon purpureus strain R40.</title>
        <authorList>
            <person name="Carey S.B."/>
            <person name="Jenkins J."/>
            <person name="Shu S."/>
            <person name="Lovell J.T."/>
            <person name="Sreedasyam A."/>
            <person name="Maumus F."/>
            <person name="Tiley G.P."/>
            <person name="Fernandez-Pozo N."/>
            <person name="Barry K."/>
            <person name="Chen C."/>
            <person name="Wang M."/>
            <person name="Lipzen A."/>
            <person name="Daum C."/>
            <person name="Saski C.A."/>
            <person name="Payton A.C."/>
            <person name="Mcbreen J.C."/>
            <person name="Conrad R.E."/>
            <person name="Kollar L.M."/>
            <person name="Olsson S."/>
            <person name="Huttunen S."/>
            <person name="Landis J.B."/>
            <person name="Wickett N.J."/>
            <person name="Johnson M.G."/>
            <person name="Rensing S.A."/>
            <person name="Grimwood J."/>
            <person name="Schmutz J."/>
            <person name="Mcdaniel S.F."/>
        </authorList>
    </citation>
    <scope>NUCLEOTIDE SEQUENCE [LARGE SCALE GENOMIC DNA]</scope>
    <source>
        <strain evidence="3 4">R40</strain>
    </source>
</reference>
<feature type="signal peptide" evidence="2">
    <location>
        <begin position="1"/>
        <end position="36"/>
    </location>
</feature>
<dbReference type="EMBL" id="CM026432">
    <property type="protein sequence ID" value="KAG0557913.1"/>
    <property type="molecule type" value="Genomic_DNA"/>
</dbReference>
<dbReference type="InterPro" id="IPR040361">
    <property type="entry name" value="TPD1"/>
</dbReference>
<protein>
    <submittedName>
        <fullName evidence="3">Uncharacterized protein</fullName>
    </submittedName>
</protein>
<dbReference type="AlphaFoldDB" id="A0A8T0GFY1"/>
<evidence type="ECO:0000313" key="4">
    <source>
        <dbReference type="Proteomes" id="UP000822688"/>
    </source>
</evidence>
<evidence type="ECO:0000256" key="1">
    <source>
        <dbReference type="ARBA" id="ARBA00022729"/>
    </source>
</evidence>
<dbReference type="PANTHER" id="PTHR33184:SF2">
    <property type="entry name" value="APPLE DOMAIN-CONTAINING PROTEIN"/>
    <property type="match status" value="1"/>
</dbReference>
<dbReference type="Proteomes" id="UP000822688">
    <property type="component" value="Chromosome 11"/>
</dbReference>
<comment type="caution">
    <text evidence="3">The sequence shown here is derived from an EMBL/GenBank/DDBJ whole genome shotgun (WGS) entry which is preliminary data.</text>
</comment>
<proteinExistence type="predicted"/>
<feature type="chain" id="PRO_5035735505" evidence="2">
    <location>
        <begin position="37"/>
        <end position="219"/>
    </location>
</feature>
<dbReference type="Pfam" id="PF24068">
    <property type="entry name" value="TPD1_C"/>
    <property type="match status" value="1"/>
</dbReference>
<sequence>MNAMTLVIRVPLQSQMLLIFSLSCLLVFVLPRFTSADSSSGLRHVENSIDVDLDETRPCSGTPSSAEILPSSSRRTVKYTNRRLLDGGLERRCKSLANMLSPDEMVQRIQYTNRRILATNVCTNKDISIFQGRDTSSGIPQYIVQISNTCLSDCAPSDIHVFCGWFASALLVNPNTFRRIGFNDCLVNGGKPLRHGDIVRFEYANSFMYALRFKSAKFC</sequence>
<keyword evidence="1 2" id="KW-0732">Signal</keyword>